<feature type="transmembrane region" description="Helical" evidence="1">
    <location>
        <begin position="39"/>
        <end position="60"/>
    </location>
</feature>
<evidence type="ECO:0000313" key="3">
    <source>
        <dbReference type="Proteomes" id="UP000683246"/>
    </source>
</evidence>
<dbReference type="KEGG" id="vpy:HZI73_21230"/>
<accession>A0A8J8MNI0</accession>
<gene>
    <name evidence="2" type="ORF">HZI73_21230</name>
</gene>
<keyword evidence="1" id="KW-1133">Transmembrane helix</keyword>
<feature type="transmembrane region" description="Helical" evidence="1">
    <location>
        <begin position="67"/>
        <end position="86"/>
    </location>
</feature>
<feature type="transmembrane region" description="Helical" evidence="1">
    <location>
        <begin position="106"/>
        <end position="126"/>
    </location>
</feature>
<protein>
    <submittedName>
        <fullName evidence="2">Uncharacterized protein</fullName>
    </submittedName>
</protein>
<dbReference type="EMBL" id="CP058649">
    <property type="protein sequence ID" value="QUI24667.1"/>
    <property type="molecule type" value="Genomic_DNA"/>
</dbReference>
<keyword evidence="3" id="KW-1185">Reference proteome</keyword>
<evidence type="ECO:0000313" key="2">
    <source>
        <dbReference type="EMBL" id="QUI24667.1"/>
    </source>
</evidence>
<proteinExistence type="predicted"/>
<sequence>MKEKLLNYTIMIMGFTALFQLAISQVHIKTITKIFSPEIGFYLFLFMIFGLVTLFNLTSIKKSRNDILFAFISVLLVFVGVVYSRILLNNYHIHESITYNDIYFSLYMIIISMVIYGVGTITILVIKNRLKKT</sequence>
<reference evidence="2" key="1">
    <citation type="submission" date="2020-07" db="EMBL/GenBank/DDBJ databases">
        <title>Vallitalea pronyensis genome.</title>
        <authorList>
            <person name="Postec A."/>
        </authorList>
    </citation>
    <scope>NUCLEOTIDE SEQUENCE</scope>
    <source>
        <strain evidence="2">FatNI3</strain>
    </source>
</reference>
<dbReference type="Proteomes" id="UP000683246">
    <property type="component" value="Chromosome"/>
</dbReference>
<keyword evidence="1" id="KW-0812">Transmembrane</keyword>
<name>A0A8J8MNI0_9FIRM</name>
<evidence type="ECO:0000256" key="1">
    <source>
        <dbReference type="SAM" id="Phobius"/>
    </source>
</evidence>
<keyword evidence="1" id="KW-0472">Membrane</keyword>
<dbReference type="RefSeq" id="WP_212695360.1">
    <property type="nucleotide sequence ID" value="NZ_CP058649.1"/>
</dbReference>
<organism evidence="2 3">
    <name type="scientific">Vallitalea pronyensis</name>
    <dbReference type="NCBI Taxonomy" id="1348613"/>
    <lineage>
        <taxon>Bacteria</taxon>
        <taxon>Bacillati</taxon>
        <taxon>Bacillota</taxon>
        <taxon>Clostridia</taxon>
        <taxon>Lachnospirales</taxon>
        <taxon>Vallitaleaceae</taxon>
        <taxon>Vallitalea</taxon>
    </lineage>
</organism>
<feature type="transmembrane region" description="Helical" evidence="1">
    <location>
        <begin position="5"/>
        <end position="27"/>
    </location>
</feature>
<dbReference type="AlphaFoldDB" id="A0A8J8MNI0"/>